<dbReference type="AlphaFoldDB" id="X0WMZ5"/>
<dbReference type="EMBL" id="BARS01030677">
    <property type="protein sequence ID" value="GAG24602.1"/>
    <property type="molecule type" value="Genomic_DNA"/>
</dbReference>
<reference evidence="2" key="1">
    <citation type="journal article" date="2014" name="Front. Microbiol.">
        <title>High frequency of phylogenetically diverse reductive dehalogenase-homologous genes in deep subseafloor sedimentary metagenomes.</title>
        <authorList>
            <person name="Kawai M."/>
            <person name="Futagami T."/>
            <person name="Toyoda A."/>
            <person name="Takaki Y."/>
            <person name="Nishi S."/>
            <person name="Hori S."/>
            <person name="Arai W."/>
            <person name="Tsubouchi T."/>
            <person name="Morono Y."/>
            <person name="Uchiyama I."/>
            <person name="Ito T."/>
            <person name="Fujiyama A."/>
            <person name="Inagaki F."/>
            <person name="Takami H."/>
        </authorList>
    </citation>
    <scope>NUCLEOTIDE SEQUENCE</scope>
    <source>
        <strain evidence="2">Expedition CK06-06</strain>
    </source>
</reference>
<feature type="non-terminal residue" evidence="2">
    <location>
        <position position="1"/>
    </location>
</feature>
<proteinExistence type="predicted"/>
<feature type="domain" description="AMIN" evidence="1">
    <location>
        <begin position="30"/>
        <end position="113"/>
    </location>
</feature>
<name>X0WMZ5_9ZZZZ</name>
<evidence type="ECO:0000259" key="1">
    <source>
        <dbReference type="Pfam" id="PF11741"/>
    </source>
</evidence>
<dbReference type="Pfam" id="PF11741">
    <property type="entry name" value="AMIN"/>
    <property type="match status" value="1"/>
</dbReference>
<organism evidence="2">
    <name type="scientific">marine sediment metagenome</name>
    <dbReference type="NCBI Taxonomy" id="412755"/>
    <lineage>
        <taxon>unclassified sequences</taxon>
        <taxon>metagenomes</taxon>
        <taxon>ecological metagenomes</taxon>
    </lineage>
</organism>
<gene>
    <name evidence="2" type="ORF">S01H1_47828</name>
</gene>
<feature type="non-terminal residue" evidence="2">
    <location>
        <position position="262"/>
    </location>
</feature>
<accession>X0WMZ5</accession>
<sequence>PRRGVSVLLCSIAALVLVTPSWAALTVSRVEVRREAHRTVVALITAEQKPLEVTCFSLAGPPRLVFDLPGARLSPDLPSAVPLEVEGLKGIRLGQFTLEPDVARVVVDVCEEAGQPTWTAAEGEEAGETLIVLREPGVPVLGRPTVARKEGAVLVRLAGAGALPRHVGILDDPPRVFADVTGAVVEEQFEADREERPLRRIRMAQQPAEAGQPVTRVVLELTEGQAHSVFSESKDLVVAVGPNSWALPLPEYVGAGRLKGKR</sequence>
<dbReference type="InterPro" id="IPR021731">
    <property type="entry name" value="AMIN_dom"/>
</dbReference>
<evidence type="ECO:0000313" key="2">
    <source>
        <dbReference type="EMBL" id="GAG24602.1"/>
    </source>
</evidence>
<protein>
    <recommendedName>
        <fullName evidence="1">AMIN domain-containing protein</fullName>
    </recommendedName>
</protein>
<comment type="caution">
    <text evidence="2">The sequence shown here is derived from an EMBL/GenBank/DDBJ whole genome shotgun (WGS) entry which is preliminary data.</text>
</comment>
<dbReference type="Gene3D" id="2.60.40.3500">
    <property type="match status" value="2"/>
</dbReference>